<dbReference type="Proteomes" id="UP000030635">
    <property type="component" value="Plasmid pCBJ"/>
</dbReference>
<dbReference type="OrthoDB" id="9809878at2"/>
<organism evidence="3 4">
    <name type="scientific">Clostridium baratii str. Sullivan</name>
    <dbReference type="NCBI Taxonomy" id="1415775"/>
    <lineage>
        <taxon>Bacteria</taxon>
        <taxon>Bacillati</taxon>
        <taxon>Bacillota</taxon>
        <taxon>Clostridia</taxon>
        <taxon>Eubacteriales</taxon>
        <taxon>Clostridiaceae</taxon>
        <taxon>Clostridium</taxon>
    </lineage>
</organism>
<dbReference type="RefSeq" id="WP_040113829.1">
    <property type="nucleotide sequence ID" value="NZ_CP006906.1"/>
</dbReference>
<keyword evidence="3" id="KW-0614">Plasmid</keyword>
<dbReference type="GO" id="GO:0003697">
    <property type="term" value="F:single-stranded DNA binding"/>
    <property type="evidence" value="ECO:0007669"/>
    <property type="project" value="InterPro"/>
</dbReference>
<evidence type="ECO:0000256" key="2">
    <source>
        <dbReference type="PROSITE-ProRule" id="PRU00252"/>
    </source>
</evidence>
<gene>
    <name evidence="3" type="ORF">U729_3260</name>
</gene>
<evidence type="ECO:0000313" key="4">
    <source>
        <dbReference type="Proteomes" id="UP000030635"/>
    </source>
</evidence>
<protein>
    <submittedName>
        <fullName evidence="3">Single-strand binding family protein</fullName>
    </submittedName>
</protein>
<reference evidence="3 4" key="1">
    <citation type="journal article" date="2015" name="Infect. Genet. Evol.">
        <title>Genomic sequences of six botulinum neurotoxin-producing strains representing three clostridial species illustrate the mobility and diversity of botulinum neurotoxin genes.</title>
        <authorList>
            <person name="Smith T.J."/>
            <person name="Hill K.K."/>
            <person name="Xie G."/>
            <person name="Foley B.T."/>
            <person name="Williamson C.H."/>
            <person name="Foster J.T."/>
            <person name="Johnson S.L."/>
            <person name="Chertkov O."/>
            <person name="Teshima H."/>
            <person name="Gibbons H.S."/>
            <person name="Johnsky L.A."/>
            <person name="Karavis M.A."/>
            <person name="Smith L.A."/>
        </authorList>
    </citation>
    <scope>NUCLEOTIDE SEQUENCE [LARGE SCALE GENOMIC DNA]</scope>
    <source>
        <strain evidence="3 4">Sullivan</strain>
        <plasmid evidence="3">pCBJ</plasmid>
    </source>
</reference>
<dbReference type="Gene3D" id="2.40.50.140">
    <property type="entry name" value="Nucleic acid-binding proteins"/>
    <property type="match status" value="1"/>
</dbReference>
<dbReference type="AlphaFoldDB" id="A0A0A7G0J5"/>
<dbReference type="KEGG" id="cbv:U729_3260"/>
<dbReference type="EMBL" id="CP006906">
    <property type="protein sequence ID" value="AIY85389.1"/>
    <property type="molecule type" value="Genomic_DNA"/>
</dbReference>
<name>A0A0A7G0J5_9CLOT</name>
<geneLocation type="plasmid" evidence="3 4">
    <name>pCBJ</name>
</geneLocation>
<accession>A0A0A7G0J5</accession>
<proteinExistence type="predicted"/>
<keyword evidence="1 2" id="KW-0238">DNA-binding</keyword>
<evidence type="ECO:0000256" key="1">
    <source>
        <dbReference type="ARBA" id="ARBA00023125"/>
    </source>
</evidence>
<keyword evidence="4" id="KW-1185">Reference proteome</keyword>
<evidence type="ECO:0000313" key="3">
    <source>
        <dbReference type="EMBL" id="AIY85389.1"/>
    </source>
</evidence>
<dbReference type="InterPro" id="IPR012340">
    <property type="entry name" value="NA-bd_OB-fold"/>
</dbReference>
<dbReference type="InterPro" id="IPR000424">
    <property type="entry name" value="Primosome_PriB/ssb"/>
</dbReference>
<dbReference type="HOGENOM" id="CLU_1529971_0_0_9"/>
<sequence>MIRTILNGRTVRCNNLKVNEKEDKTTKSITFTIATDRKFQRTTVDENGETKKVKQSDFLLCVAYGKTAETIEKYCNIYDEFGRFISRPLYIEGTLETFTIDKPVEVSDIITVNGVRTRVTLTTSIKQYGCKLVVDNINFLSANPTNIASSSSTAIVEEVTEEEIDEEFDEGNVPY</sequence>
<dbReference type="PROSITE" id="PS50935">
    <property type="entry name" value="SSB"/>
    <property type="match status" value="1"/>
</dbReference>